<gene>
    <name evidence="1" type="ORF">Vadar_030788</name>
</gene>
<organism evidence="1 2">
    <name type="scientific">Vaccinium darrowii</name>
    <dbReference type="NCBI Taxonomy" id="229202"/>
    <lineage>
        <taxon>Eukaryota</taxon>
        <taxon>Viridiplantae</taxon>
        <taxon>Streptophyta</taxon>
        <taxon>Embryophyta</taxon>
        <taxon>Tracheophyta</taxon>
        <taxon>Spermatophyta</taxon>
        <taxon>Magnoliopsida</taxon>
        <taxon>eudicotyledons</taxon>
        <taxon>Gunneridae</taxon>
        <taxon>Pentapetalae</taxon>
        <taxon>asterids</taxon>
        <taxon>Ericales</taxon>
        <taxon>Ericaceae</taxon>
        <taxon>Vaccinioideae</taxon>
        <taxon>Vaccinieae</taxon>
        <taxon>Vaccinium</taxon>
    </lineage>
</organism>
<dbReference type="Proteomes" id="UP000828048">
    <property type="component" value="Chromosome 10"/>
</dbReference>
<evidence type="ECO:0000313" key="1">
    <source>
        <dbReference type="EMBL" id="KAH7841506.1"/>
    </source>
</evidence>
<name>A0ACB7XL54_9ERIC</name>
<sequence length="297" mass="33686">MQAFVLLVRFLPYCHSNSLEGQSSAVGTVPEGQSDDCIACCSDCGLVIMAFNVEDQSEDSLKCFPTLPRLQYAASEYQPCWFVSVIRRIHQYMKVVIPAEFAMVPPRATCTEEHVQTRHDVKYWMRKPHPLNTKQDWQERLKNIGKKRADDFEKPGNSTMSFAIFDENLYLMDSNRFESELEGLDCTSESIASQTTPATLSTRFGEKSKQKDGDSRRMRYSPTLKTLYAQNLEKGGREEEHPKKFWIYRNGLNGCSLLTDKTGTLTLNKFTVDKNLIEDAIYASIVGMLSDPTGARA</sequence>
<proteinExistence type="predicted"/>
<keyword evidence="2" id="KW-1185">Reference proteome</keyword>
<protein>
    <submittedName>
        <fullName evidence="1">Uncharacterized protein</fullName>
    </submittedName>
</protein>
<accession>A0ACB7XL54</accession>
<dbReference type="EMBL" id="CM037160">
    <property type="protein sequence ID" value="KAH7841506.1"/>
    <property type="molecule type" value="Genomic_DNA"/>
</dbReference>
<evidence type="ECO:0000313" key="2">
    <source>
        <dbReference type="Proteomes" id="UP000828048"/>
    </source>
</evidence>
<comment type="caution">
    <text evidence="1">The sequence shown here is derived from an EMBL/GenBank/DDBJ whole genome shotgun (WGS) entry which is preliminary data.</text>
</comment>
<reference evidence="1 2" key="1">
    <citation type="journal article" date="2021" name="Hortic Res">
        <title>High-quality reference genome and annotation aids understanding of berry development for evergreen blueberry (Vaccinium darrowii).</title>
        <authorList>
            <person name="Yu J."/>
            <person name="Hulse-Kemp A.M."/>
            <person name="Babiker E."/>
            <person name="Staton M."/>
        </authorList>
    </citation>
    <scope>NUCLEOTIDE SEQUENCE [LARGE SCALE GENOMIC DNA]</scope>
    <source>
        <strain evidence="2">cv. NJ 8807/NJ 8810</strain>
        <tissue evidence="1">Young leaf</tissue>
    </source>
</reference>